<proteinExistence type="predicted"/>
<organism evidence="2 3">
    <name type="scientific">Lacihabitans soyangensis</name>
    <dbReference type="NCBI Taxonomy" id="869394"/>
    <lineage>
        <taxon>Bacteria</taxon>
        <taxon>Pseudomonadati</taxon>
        <taxon>Bacteroidota</taxon>
        <taxon>Cytophagia</taxon>
        <taxon>Cytophagales</taxon>
        <taxon>Leadbetterellaceae</taxon>
        <taxon>Lacihabitans</taxon>
    </lineage>
</organism>
<dbReference type="AlphaFoldDB" id="A0AAE3KQW1"/>
<comment type="caution">
    <text evidence="2">The sequence shown here is derived from an EMBL/GenBank/DDBJ whole genome shotgun (WGS) entry which is preliminary data.</text>
</comment>
<evidence type="ECO:0000313" key="2">
    <source>
        <dbReference type="EMBL" id="MCP9761468.1"/>
    </source>
</evidence>
<dbReference type="InterPro" id="IPR032577">
    <property type="entry name" value="DUF4920"/>
</dbReference>
<reference evidence="2 3" key="1">
    <citation type="submission" date="2018-11" db="EMBL/GenBank/DDBJ databases">
        <title>Novel bacteria species description.</title>
        <authorList>
            <person name="Han J.-H."/>
        </authorList>
    </citation>
    <scope>NUCLEOTIDE SEQUENCE [LARGE SCALE GENOMIC DNA]</scope>
    <source>
        <strain evidence="2 3">KCTC23259</strain>
    </source>
</reference>
<accession>A0AAE3KQW1</accession>
<keyword evidence="3" id="KW-1185">Reference proteome</keyword>
<dbReference type="EMBL" id="RJUF01000001">
    <property type="protein sequence ID" value="MCP9761468.1"/>
    <property type="molecule type" value="Genomic_DNA"/>
</dbReference>
<evidence type="ECO:0000313" key="3">
    <source>
        <dbReference type="Proteomes" id="UP001204144"/>
    </source>
</evidence>
<dbReference type="Pfam" id="PF16267">
    <property type="entry name" value="DUF4920"/>
    <property type="match status" value="1"/>
</dbReference>
<protein>
    <submittedName>
        <fullName evidence="2">DUF4920 domain-containing protein</fullName>
    </submittedName>
</protein>
<feature type="signal peptide" evidence="1">
    <location>
        <begin position="1"/>
        <end position="19"/>
    </location>
</feature>
<gene>
    <name evidence="2" type="ORF">EGI31_00765</name>
</gene>
<dbReference type="RefSeq" id="WP_255035204.1">
    <property type="nucleotide sequence ID" value="NZ_RJUF01000001.1"/>
</dbReference>
<feature type="chain" id="PRO_5042271629" evidence="1">
    <location>
        <begin position="20"/>
        <end position="150"/>
    </location>
</feature>
<sequence length="150" mass="16254">MKNLFITILFLGLTSVAFGQKYDAFGKKIKPKGSTEAASLKGKTTFEPAPVKIEGEVESVCQAAGCWMKIKTADGQTMRVTFKDYGFFVPKDIAGKKVIFEGIPAVKTTSVAELQHYAEDAGKSKEEIAKITTPKTELTFVADGVLVPKN</sequence>
<keyword evidence="1" id="KW-0732">Signal</keyword>
<evidence type="ECO:0000256" key="1">
    <source>
        <dbReference type="SAM" id="SignalP"/>
    </source>
</evidence>
<name>A0AAE3KQW1_9BACT</name>
<dbReference type="Proteomes" id="UP001204144">
    <property type="component" value="Unassembled WGS sequence"/>
</dbReference>